<gene>
    <name evidence="10" type="ORF">BGZ96_003470</name>
</gene>
<feature type="region of interest" description="Disordered" evidence="8">
    <location>
        <begin position="19"/>
        <end position="38"/>
    </location>
</feature>
<evidence type="ECO:0000256" key="3">
    <source>
        <dbReference type="ARBA" id="ARBA00022448"/>
    </source>
</evidence>
<dbReference type="PANTHER" id="PTHR46494:SF1">
    <property type="entry name" value="CORA FAMILY METAL ION TRANSPORTER (EUROFUNG)"/>
    <property type="match status" value="1"/>
</dbReference>
<feature type="transmembrane region" description="Helical" evidence="9">
    <location>
        <begin position="473"/>
        <end position="493"/>
    </location>
</feature>
<dbReference type="InterPro" id="IPR045861">
    <property type="entry name" value="CorA_cytoplasmic_dom"/>
</dbReference>
<dbReference type="Proteomes" id="UP001194696">
    <property type="component" value="Unassembled WGS sequence"/>
</dbReference>
<sequence>MNTSYSSINEEDLAENQLTQPVHSHQGSNSNAHHHHAARTLSPAATAITFSDEINNAPPSYAMDPPTSPPRTRGKQALNRFKAVAHQAVAARRLSSYALRGQGVDVSDMDSIFSCIEGTVDATVMDMNQTRHTKRQGMTNSEFLTLLQEPRPEWSTVRWININGMSWDVIKAISIKYDLHHLAVEDLLHVPQRTKVDIYPKHTYIACTLLTLMEVTEEGELKQVDPVRSPVGIDPDFLSQRIPLERVDHLKYQYPLGENGPSRLRAHMEQVTMFLLPDGTFISIFQVSGASVVSPIVERLTHDYSIVRKHGDASFLLQSVMDGIVDHAIPITDSFRQAINDLESHVLALPRMKFTKELHQMTAQLSMLKRTLAPTQALVHALRVRDARSPLTDISRTYMGDVMDHCNTMVEDIESMLALCDKLIDLIFNIIAYDTNESMRRLALVSIIFLPITFIAGVYGTNFEKFPELKHSISYFWIICGVVTAVVVVMFVLEWLMNKYRAKEVERRLKERQNIDFYHKSRFTMATMMERYQALPQKTRNYMQLGALAAMIGGIYYRDTIKEKIYPTERTMMDSAKRQAKELRHDISQGAK</sequence>
<dbReference type="SUPFAM" id="SSF143865">
    <property type="entry name" value="CorA soluble domain-like"/>
    <property type="match status" value="1"/>
</dbReference>
<dbReference type="Gene3D" id="1.20.58.340">
    <property type="entry name" value="Magnesium transport protein CorA, transmembrane region"/>
    <property type="match status" value="2"/>
</dbReference>
<reference evidence="10 11" key="1">
    <citation type="journal article" date="2020" name="Fungal Divers.">
        <title>Resolving the Mortierellaceae phylogeny through synthesis of multi-gene phylogenetics and phylogenomics.</title>
        <authorList>
            <person name="Vandepol N."/>
            <person name="Liber J."/>
            <person name="Desiro A."/>
            <person name="Na H."/>
            <person name="Kennedy M."/>
            <person name="Barry K."/>
            <person name="Grigoriev I.V."/>
            <person name="Miller A.N."/>
            <person name="O'Donnell K."/>
            <person name="Stajich J.E."/>
            <person name="Bonito G."/>
        </authorList>
    </citation>
    <scope>NUCLEOTIDE SEQUENCE [LARGE SCALE GENOMIC DNA]</scope>
    <source>
        <strain evidence="10 11">AD045</strain>
    </source>
</reference>
<keyword evidence="7 9" id="KW-0472">Membrane</keyword>
<name>A0ABQ7K8I3_9FUNG</name>
<accession>A0ABQ7K8I3</accession>
<dbReference type="SUPFAM" id="SSF144083">
    <property type="entry name" value="Magnesium transport protein CorA, transmembrane region"/>
    <property type="match status" value="1"/>
</dbReference>
<evidence type="ECO:0000256" key="6">
    <source>
        <dbReference type="ARBA" id="ARBA00022989"/>
    </source>
</evidence>
<evidence type="ECO:0000256" key="8">
    <source>
        <dbReference type="SAM" id="MobiDB-lite"/>
    </source>
</evidence>
<dbReference type="PANTHER" id="PTHR46494">
    <property type="entry name" value="CORA FAMILY METAL ION TRANSPORTER (EUROFUNG)"/>
    <property type="match status" value="1"/>
</dbReference>
<evidence type="ECO:0000256" key="9">
    <source>
        <dbReference type="SAM" id="Phobius"/>
    </source>
</evidence>
<proteinExistence type="inferred from homology"/>
<dbReference type="Pfam" id="PF01544">
    <property type="entry name" value="CorA"/>
    <property type="match status" value="1"/>
</dbReference>
<evidence type="ECO:0000256" key="5">
    <source>
        <dbReference type="ARBA" id="ARBA00022692"/>
    </source>
</evidence>
<keyword evidence="3" id="KW-0813">Transport</keyword>
<evidence type="ECO:0000256" key="7">
    <source>
        <dbReference type="ARBA" id="ARBA00023136"/>
    </source>
</evidence>
<dbReference type="EMBL" id="JAAAIM010000175">
    <property type="protein sequence ID" value="KAG0292941.1"/>
    <property type="molecule type" value="Genomic_DNA"/>
</dbReference>
<feature type="region of interest" description="Disordered" evidence="8">
    <location>
        <begin position="55"/>
        <end position="74"/>
    </location>
</feature>
<comment type="subcellular location">
    <subcellularLocation>
        <location evidence="1">Cell membrane</location>
        <topology evidence="1">Multi-pass membrane protein</topology>
    </subcellularLocation>
</comment>
<evidence type="ECO:0000313" key="11">
    <source>
        <dbReference type="Proteomes" id="UP001194696"/>
    </source>
</evidence>
<dbReference type="InterPro" id="IPR045863">
    <property type="entry name" value="CorA_TM1_TM2"/>
</dbReference>
<evidence type="ECO:0000256" key="4">
    <source>
        <dbReference type="ARBA" id="ARBA00022475"/>
    </source>
</evidence>
<evidence type="ECO:0000256" key="1">
    <source>
        <dbReference type="ARBA" id="ARBA00004651"/>
    </source>
</evidence>
<dbReference type="InterPro" id="IPR002523">
    <property type="entry name" value="MgTranspt_CorA/ZnTranspt_ZntB"/>
</dbReference>
<protein>
    <submittedName>
        <fullName evidence="10">Uncharacterized protein</fullName>
    </submittedName>
</protein>
<evidence type="ECO:0000313" key="10">
    <source>
        <dbReference type="EMBL" id="KAG0292941.1"/>
    </source>
</evidence>
<keyword evidence="6 9" id="KW-1133">Transmembrane helix</keyword>
<comment type="caution">
    <text evidence="10">The sequence shown here is derived from an EMBL/GenBank/DDBJ whole genome shotgun (WGS) entry which is preliminary data.</text>
</comment>
<evidence type="ECO:0000256" key="2">
    <source>
        <dbReference type="ARBA" id="ARBA00009765"/>
    </source>
</evidence>
<keyword evidence="5 9" id="KW-0812">Transmembrane</keyword>
<feature type="transmembrane region" description="Helical" evidence="9">
    <location>
        <begin position="442"/>
        <end position="461"/>
    </location>
</feature>
<organism evidence="10 11">
    <name type="scientific">Linnemannia gamsii</name>
    <dbReference type="NCBI Taxonomy" id="64522"/>
    <lineage>
        <taxon>Eukaryota</taxon>
        <taxon>Fungi</taxon>
        <taxon>Fungi incertae sedis</taxon>
        <taxon>Mucoromycota</taxon>
        <taxon>Mortierellomycotina</taxon>
        <taxon>Mortierellomycetes</taxon>
        <taxon>Mortierellales</taxon>
        <taxon>Mortierellaceae</taxon>
        <taxon>Linnemannia</taxon>
    </lineage>
</organism>
<comment type="similarity">
    <text evidence="2">Belongs to the CorA metal ion transporter (MIT) (TC 1.A.35) family.</text>
</comment>
<keyword evidence="11" id="KW-1185">Reference proteome</keyword>
<dbReference type="Gene3D" id="3.30.460.20">
    <property type="entry name" value="CorA soluble domain-like"/>
    <property type="match status" value="1"/>
</dbReference>
<keyword evidence="4" id="KW-1003">Cell membrane</keyword>